<dbReference type="CDD" id="cd02440">
    <property type="entry name" value="AdoMet_MTases"/>
    <property type="match status" value="1"/>
</dbReference>
<dbReference type="RefSeq" id="WP_196195774.1">
    <property type="nucleotide sequence ID" value="NZ_JADPRT010000009.1"/>
</dbReference>
<comment type="caution">
    <text evidence="5">The sequence shown here is derived from an EMBL/GenBank/DDBJ whole genome shotgun (WGS) entry which is preliminary data.</text>
</comment>
<evidence type="ECO:0000256" key="2">
    <source>
        <dbReference type="ARBA" id="ARBA00022679"/>
    </source>
</evidence>
<dbReference type="GO" id="GO:0008168">
    <property type="term" value="F:methyltransferase activity"/>
    <property type="evidence" value="ECO:0007669"/>
    <property type="project" value="UniProtKB-KW"/>
</dbReference>
<dbReference type="AlphaFoldDB" id="A0A931BBW9"/>
<evidence type="ECO:0000256" key="1">
    <source>
        <dbReference type="ARBA" id="ARBA00022603"/>
    </source>
</evidence>
<dbReference type="SUPFAM" id="SSF53335">
    <property type="entry name" value="S-adenosyl-L-methionine-dependent methyltransferases"/>
    <property type="match status" value="1"/>
</dbReference>
<protein>
    <submittedName>
        <fullName evidence="5">Class I SAM-dependent methyltransferase</fullName>
    </submittedName>
</protein>
<sequence length="242" mass="27075">MAGQQDLKLLQPHDYEELYRDGKTQPGEIGASLDMIPWNIKEPQPVVRELEQAGEITGRVLDAGCGLGDNALFFAQRGYQVTGIDVSPSVIEKNRNKARDRGLKAEFVVADATTMEGVEGPFDTVVDSALMHCLYEEAQRAYVSAVHRICAPGGRLHLLCFSDRLPAEIPAYRNSEAYLRETFSEGWTIHRLERRGYATTFTKEKVRSLLEKSGSTMDLSTLDIDDEGRLLLPSWQLTAERI</sequence>
<dbReference type="PANTHER" id="PTHR43464:SF19">
    <property type="entry name" value="UBIQUINONE BIOSYNTHESIS O-METHYLTRANSFERASE, MITOCHONDRIAL"/>
    <property type="match status" value="1"/>
</dbReference>
<dbReference type="Gene3D" id="3.40.50.150">
    <property type="entry name" value="Vaccinia Virus protein VP39"/>
    <property type="match status" value="1"/>
</dbReference>
<dbReference type="Pfam" id="PF13649">
    <property type="entry name" value="Methyltransf_25"/>
    <property type="match status" value="1"/>
</dbReference>
<evidence type="ECO:0000256" key="3">
    <source>
        <dbReference type="ARBA" id="ARBA00022691"/>
    </source>
</evidence>
<evidence type="ECO:0000313" key="6">
    <source>
        <dbReference type="Proteomes" id="UP000657385"/>
    </source>
</evidence>
<feature type="domain" description="Methyltransferase" evidence="4">
    <location>
        <begin position="60"/>
        <end position="154"/>
    </location>
</feature>
<dbReference type="GO" id="GO:0032259">
    <property type="term" value="P:methylation"/>
    <property type="evidence" value="ECO:0007669"/>
    <property type="project" value="UniProtKB-KW"/>
</dbReference>
<name>A0A931BBW9_9ACTN</name>
<gene>
    <name evidence="5" type="ORF">I2501_21440</name>
</gene>
<evidence type="ECO:0000259" key="4">
    <source>
        <dbReference type="Pfam" id="PF13649"/>
    </source>
</evidence>
<keyword evidence="2" id="KW-0808">Transferase</keyword>
<evidence type="ECO:0000313" key="5">
    <source>
        <dbReference type="EMBL" id="MBF9070590.1"/>
    </source>
</evidence>
<proteinExistence type="predicted"/>
<dbReference type="InterPro" id="IPR029063">
    <property type="entry name" value="SAM-dependent_MTases_sf"/>
</dbReference>
<organism evidence="5 6">
    <name type="scientific">Streptacidiphilus fuscans</name>
    <dbReference type="NCBI Taxonomy" id="2789292"/>
    <lineage>
        <taxon>Bacteria</taxon>
        <taxon>Bacillati</taxon>
        <taxon>Actinomycetota</taxon>
        <taxon>Actinomycetes</taxon>
        <taxon>Kitasatosporales</taxon>
        <taxon>Streptomycetaceae</taxon>
        <taxon>Streptacidiphilus</taxon>
    </lineage>
</organism>
<reference evidence="5" key="1">
    <citation type="submission" date="2020-11" db="EMBL/GenBank/DDBJ databases">
        <title>Isolation and identification of active actinomycetes.</title>
        <authorList>
            <person name="Yu B."/>
        </authorList>
    </citation>
    <scope>NUCLEOTIDE SEQUENCE</scope>
    <source>
        <strain evidence="5">NEAU-YB345</strain>
    </source>
</reference>
<dbReference type="InterPro" id="IPR041698">
    <property type="entry name" value="Methyltransf_25"/>
</dbReference>
<dbReference type="Proteomes" id="UP000657385">
    <property type="component" value="Unassembled WGS sequence"/>
</dbReference>
<keyword evidence="6" id="KW-1185">Reference proteome</keyword>
<accession>A0A931BBW9</accession>
<dbReference type="PANTHER" id="PTHR43464">
    <property type="entry name" value="METHYLTRANSFERASE"/>
    <property type="match status" value="1"/>
</dbReference>
<keyword evidence="1 5" id="KW-0489">Methyltransferase</keyword>
<dbReference type="EMBL" id="JADPRT010000009">
    <property type="protein sequence ID" value="MBF9070590.1"/>
    <property type="molecule type" value="Genomic_DNA"/>
</dbReference>
<keyword evidence="3" id="KW-0949">S-adenosyl-L-methionine</keyword>
<dbReference type="GO" id="GO:0016881">
    <property type="term" value="F:acid-amino acid ligase activity"/>
    <property type="evidence" value="ECO:0007669"/>
    <property type="project" value="InterPro"/>
</dbReference>